<evidence type="ECO:0000313" key="1">
    <source>
        <dbReference type="EMBL" id="KZL41477.1"/>
    </source>
</evidence>
<keyword evidence="2" id="KW-1185">Reference proteome</keyword>
<dbReference type="AlphaFoldDB" id="A0A166H5E4"/>
<comment type="caution">
    <text evidence="1">The sequence shown here is derived from an EMBL/GenBank/DDBJ whole genome shotgun (WGS) entry which is preliminary data.</text>
</comment>
<name>A0A166H5E4_SECCO</name>
<organism evidence="1 2">
    <name type="scientific">Secundilactobacillus collinoides</name>
    <name type="common">Lactobacillus collinoides</name>
    <dbReference type="NCBI Taxonomy" id="33960"/>
    <lineage>
        <taxon>Bacteria</taxon>
        <taxon>Bacillati</taxon>
        <taxon>Bacillota</taxon>
        <taxon>Bacilli</taxon>
        <taxon>Lactobacillales</taxon>
        <taxon>Lactobacillaceae</taxon>
        <taxon>Secundilactobacillus</taxon>
    </lineage>
</organism>
<proteinExistence type="predicted"/>
<dbReference type="PATRIC" id="fig|33960.6.peg.1938"/>
<reference evidence="1 2" key="1">
    <citation type="submission" date="2015-02" db="EMBL/GenBank/DDBJ databases">
        <title>Draft genome sequence of Lactobacillus collinoides CUPV2371 isolated from a natural cider, the first genome sequence of a strain of this species.</title>
        <authorList>
            <person name="Puertas A.I."/>
            <person name="Spano G."/>
            <person name="Capozzi V."/>
            <person name="Lamontanara A."/>
            <person name="Orru L."/>
            <person name="Duenas M.T."/>
        </authorList>
    </citation>
    <scope>NUCLEOTIDE SEQUENCE [LARGE SCALE GENOMIC DNA]</scope>
    <source>
        <strain evidence="1 2">237</strain>
    </source>
</reference>
<protein>
    <submittedName>
        <fullName evidence="1">Uncharacterized protein</fullName>
    </submittedName>
</protein>
<dbReference type="Proteomes" id="UP000076480">
    <property type="component" value="Unassembled WGS sequence"/>
</dbReference>
<accession>A0A166H5E4</accession>
<gene>
    <name evidence="1" type="ORF">TY91_06920</name>
</gene>
<dbReference type="EMBL" id="JYDC01000036">
    <property type="protein sequence ID" value="KZL41477.1"/>
    <property type="molecule type" value="Genomic_DNA"/>
</dbReference>
<sequence>MYVRTLISGAGRILQNGDWAGKSGTGIVGLFGLVVLGTDFLGSIAETSFARQGATAERTLIQKVRPRLFGSESVLLRPLGALLHSLQLATKHAFIYNVLMH</sequence>
<evidence type="ECO:0000313" key="2">
    <source>
        <dbReference type="Proteomes" id="UP000076480"/>
    </source>
</evidence>